<comment type="caution">
    <text evidence="5">The sequence shown here is derived from an EMBL/GenBank/DDBJ whole genome shotgun (WGS) entry which is preliminary data.</text>
</comment>
<evidence type="ECO:0000256" key="1">
    <source>
        <dbReference type="ARBA" id="ARBA00022670"/>
    </source>
</evidence>
<feature type="non-terminal residue" evidence="5">
    <location>
        <position position="494"/>
    </location>
</feature>
<protein>
    <submittedName>
        <fullName evidence="5">Uncharacterized protein</fullName>
    </submittedName>
</protein>
<dbReference type="InterPro" id="IPR012337">
    <property type="entry name" value="RNaseH-like_sf"/>
</dbReference>
<feature type="domain" description="GAG-pre-integrase" evidence="3">
    <location>
        <begin position="362"/>
        <end position="403"/>
    </location>
</feature>
<dbReference type="OrthoDB" id="418757at2759"/>
<dbReference type="SUPFAM" id="SSF53098">
    <property type="entry name" value="Ribonuclease H-like"/>
    <property type="match status" value="1"/>
</dbReference>
<reference evidence="5" key="1">
    <citation type="submission" date="2018-05" db="EMBL/GenBank/DDBJ databases">
        <title>Draft genome of Mucuna pruriens seed.</title>
        <authorList>
            <person name="Nnadi N.E."/>
            <person name="Vos R."/>
            <person name="Hasami M.H."/>
            <person name="Devisetty U.K."/>
            <person name="Aguiy J.C."/>
        </authorList>
    </citation>
    <scope>NUCLEOTIDE SEQUENCE [LARGE SCALE GENOMIC DNA]</scope>
    <source>
        <strain evidence="5">JCA_2017</strain>
    </source>
</reference>
<dbReference type="Pfam" id="PF13976">
    <property type="entry name" value="gag_pre-integrs"/>
    <property type="match status" value="1"/>
</dbReference>
<feature type="compositionally biased region" description="Basic and acidic residues" evidence="2">
    <location>
        <begin position="197"/>
        <end position="209"/>
    </location>
</feature>
<evidence type="ECO:0000256" key="2">
    <source>
        <dbReference type="SAM" id="MobiDB-lite"/>
    </source>
</evidence>
<dbReference type="EMBL" id="QJKJ01011068">
    <property type="protein sequence ID" value="RDX72099.1"/>
    <property type="molecule type" value="Genomic_DNA"/>
</dbReference>
<accession>A0A371F1C2</accession>
<evidence type="ECO:0000259" key="3">
    <source>
        <dbReference type="Pfam" id="PF13976"/>
    </source>
</evidence>
<dbReference type="Pfam" id="PF14223">
    <property type="entry name" value="Retrotran_gag_2"/>
    <property type="match status" value="1"/>
</dbReference>
<dbReference type="Proteomes" id="UP000257109">
    <property type="component" value="Unassembled WGS sequence"/>
</dbReference>
<name>A0A371F1C2_MUCPR</name>
<evidence type="ECO:0000313" key="5">
    <source>
        <dbReference type="EMBL" id="RDX72099.1"/>
    </source>
</evidence>
<feature type="region of interest" description="Disordered" evidence="2">
    <location>
        <begin position="182"/>
        <end position="209"/>
    </location>
</feature>
<evidence type="ECO:0000259" key="4">
    <source>
        <dbReference type="Pfam" id="PF22936"/>
    </source>
</evidence>
<keyword evidence="1" id="KW-0378">Hydrolase</keyword>
<gene>
    <name evidence="5" type="ORF">CR513_48464</name>
</gene>
<keyword evidence="1" id="KW-0645">Protease</keyword>
<dbReference type="InterPro" id="IPR025724">
    <property type="entry name" value="GAG-pre-integrase_dom"/>
</dbReference>
<sequence length="494" mass="56500">MEGNINRMVSLNGTNYHLWKGKMKDLLFVKKMHLPVFATQKPESMSNEEWDFEHQQVCGFIRLFVDDNVYNHIASEIHEKIESLYVSKCGNNKLFLLNSIVSLKFKEGTFLSYHLNEFQGIIDQMSGMGIKFEDEIWGLLLLNSLPESWETFKVSITNSASNGVASLKMVKGSVLNKEMRMKAQGSSSQSEVLVTENRGRSQKKEREKSRNIRMWSVTTITKQGIYRSIFLWKKENKGKQGDDLVIIQDFESINLISNESMWIIDSDATLHVTPSKEFFTSYTSDDFGVLKMGNDVVTKVIGVGDVCLQTNTGIYDNHFGYGKWKLTKDNLVMAKGKKISKLCWTKTLVAKESECHGYGGIFWYRRLSHISEKGLNCLGKKDMLPGLKNAELEKCSHCMAGKQTRKSKLLELVHSNVCDPLKVKSFSGALYFVTFCHTPKLKLWVYTLKLKDKVLEKFKHFQALVERQSGKKVKCIRSDNGGEYYGPFDVYCKQ</sequence>
<dbReference type="Pfam" id="PF22936">
    <property type="entry name" value="Pol_BBD"/>
    <property type="match status" value="1"/>
</dbReference>
<proteinExistence type="predicted"/>
<evidence type="ECO:0000313" key="6">
    <source>
        <dbReference type="Proteomes" id="UP000257109"/>
    </source>
</evidence>
<organism evidence="5 6">
    <name type="scientific">Mucuna pruriens</name>
    <name type="common">Velvet bean</name>
    <name type="synonym">Dolichos pruriens</name>
    <dbReference type="NCBI Taxonomy" id="157652"/>
    <lineage>
        <taxon>Eukaryota</taxon>
        <taxon>Viridiplantae</taxon>
        <taxon>Streptophyta</taxon>
        <taxon>Embryophyta</taxon>
        <taxon>Tracheophyta</taxon>
        <taxon>Spermatophyta</taxon>
        <taxon>Magnoliopsida</taxon>
        <taxon>eudicotyledons</taxon>
        <taxon>Gunneridae</taxon>
        <taxon>Pentapetalae</taxon>
        <taxon>rosids</taxon>
        <taxon>fabids</taxon>
        <taxon>Fabales</taxon>
        <taxon>Fabaceae</taxon>
        <taxon>Papilionoideae</taxon>
        <taxon>50 kb inversion clade</taxon>
        <taxon>NPAAA clade</taxon>
        <taxon>indigoferoid/millettioid clade</taxon>
        <taxon>Phaseoleae</taxon>
        <taxon>Mucuna</taxon>
    </lineage>
</organism>
<keyword evidence="6" id="KW-1185">Reference proteome</keyword>
<dbReference type="PANTHER" id="PTHR42648:SF28">
    <property type="entry name" value="TRANSPOSON-ENCODED PROTEIN WITH RIBONUCLEASE H-LIKE AND RETROVIRUS ZINC FINGER-LIKE DOMAINS"/>
    <property type="match status" value="1"/>
</dbReference>
<dbReference type="InterPro" id="IPR039537">
    <property type="entry name" value="Retrotran_Ty1/copia-like"/>
</dbReference>
<dbReference type="GO" id="GO:0006508">
    <property type="term" value="P:proteolysis"/>
    <property type="evidence" value="ECO:0007669"/>
    <property type="project" value="UniProtKB-KW"/>
</dbReference>
<dbReference type="GO" id="GO:0008233">
    <property type="term" value="F:peptidase activity"/>
    <property type="evidence" value="ECO:0007669"/>
    <property type="project" value="UniProtKB-KW"/>
</dbReference>
<feature type="domain" description="Retrovirus-related Pol polyprotein from transposon TNT 1-94-like beta-barrel" evidence="4">
    <location>
        <begin position="262"/>
        <end position="313"/>
    </location>
</feature>
<dbReference type="PANTHER" id="PTHR42648">
    <property type="entry name" value="TRANSPOSASE, PUTATIVE-RELATED"/>
    <property type="match status" value="1"/>
</dbReference>
<dbReference type="InterPro" id="IPR054722">
    <property type="entry name" value="PolX-like_BBD"/>
</dbReference>
<dbReference type="AlphaFoldDB" id="A0A371F1C2"/>